<dbReference type="AlphaFoldDB" id="A0A1Y0HWF8"/>
<dbReference type="OrthoDB" id="9814037at2"/>
<organism evidence="3 4">
    <name type="scientific">Cellulosimicrobium cellulans</name>
    <name type="common">Arthrobacter luteus</name>
    <dbReference type="NCBI Taxonomy" id="1710"/>
    <lineage>
        <taxon>Bacteria</taxon>
        <taxon>Bacillati</taxon>
        <taxon>Actinomycetota</taxon>
        <taxon>Actinomycetes</taxon>
        <taxon>Micrococcales</taxon>
        <taxon>Promicromonosporaceae</taxon>
        <taxon>Cellulosimicrobium</taxon>
    </lineage>
</organism>
<dbReference type="InterPro" id="IPR027392">
    <property type="entry name" value="TF_Znf"/>
</dbReference>
<sequence length="154" mass="17774">MLCPTDQTVLVMTERKGVEIDYCPTCRGVWLDRGELDKIIDRSLESEIAAEAAGPVAAAPAPAPVPPAAPAPAPTSYPPAPAVDYGTAGYDERRDDRRYDDRDRYRGDQYGDDRYRDDRYRDDRDRRYDGRDGYDPRYRKRKKKESWLEDLFDF</sequence>
<evidence type="ECO:0000313" key="4">
    <source>
        <dbReference type="Proteomes" id="UP000196228"/>
    </source>
</evidence>
<protein>
    <recommendedName>
        <fullName evidence="2">Transcription factor zinc-finger domain-containing protein</fullName>
    </recommendedName>
</protein>
<feature type="compositionally biased region" description="Pro residues" evidence="1">
    <location>
        <begin position="61"/>
        <end position="81"/>
    </location>
</feature>
<proteinExistence type="predicted"/>
<dbReference type="RefSeq" id="WP_087471477.1">
    <property type="nucleotide sequence ID" value="NZ_CP021383.1"/>
</dbReference>
<gene>
    <name evidence="3" type="ORF">CBR64_14630</name>
</gene>
<evidence type="ECO:0000259" key="2">
    <source>
        <dbReference type="Pfam" id="PF13453"/>
    </source>
</evidence>
<reference evidence="3 4" key="1">
    <citation type="submission" date="2017-05" db="EMBL/GenBank/DDBJ databases">
        <authorList>
            <person name="Song R."/>
            <person name="Chenine A.L."/>
            <person name="Ruprecht R.M."/>
        </authorList>
    </citation>
    <scope>NUCLEOTIDE SEQUENCE [LARGE SCALE GENOMIC DNA]</scope>
    <source>
        <strain evidence="3 4">PSBB019</strain>
    </source>
</reference>
<dbReference type="KEGG" id="cceu:CBR64_14630"/>
<dbReference type="EMBL" id="CP021383">
    <property type="protein sequence ID" value="ARU52507.1"/>
    <property type="molecule type" value="Genomic_DNA"/>
</dbReference>
<feature type="region of interest" description="Disordered" evidence="1">
    <location>
        <begin position="53"/>
        <end position="145"/>
    </location>
</feature>
<evidence type="ECO:0000256" key="1">
    <source>
        <dbReference type="SAM" id="MobiDB-lite"/>
    </source>
</evidence>
<feature type="compositionally biased region" description="Basic and acidic residues" evidence="1">
    <location>
        <begin position="90"/>
        <end position="137"/>
    </location>
</feature>
<name>A0A1Y0HWF8_CELCE</name>
<dbReference type="Pfam" id="PF13453">
    <property type="entry name" value="Zn_ribbon_TFIIB"/>
    <property type="match status" value="1"/>
</dbReference>
<dbReference type="Proteomes" id="UP000196228">
    <property type="component" value="Chromosome"/>
</dbReference>
<accession>A0A1Y0HWF8</accession>
<feature type="domain" description="Transcription factor zinc-finger" evidence="2">
    <location>
        <begin position="3"/>
        <end position="42"/>
    </location>
</feature>
<evidence type="ECO:0000313" key="3">
    <source>
        <dbReference type="EMBL" id="ARU52507.1"/>
    </source>
</evidence>